<protein>
    <submittedName>
        <fullName evidence="1">Exo_endo_phos domain-containing protein</fullName>
    </submittedName>
</protein>
<name>A0A5B6V9G7_9ROSI</name>
<evidence type="ECO:0000313" key="2">
    <source>
        <dbReference type="Proteomes" id="UP000325315"/>
    </source>
</evidence>
<dbReference type="SUPFAM" id="SSF56219">
    <property type="entry name" value="DNase I-like"/>
    <property type="match status" value="1"/>
</dbReference>
<gene>
    <name evidence="1" type="ORF">EPI10_000935</name>
</gene>
<dbReference type="InterPro" id="IPR036691">
    <property type="entry name" value="Endo/exonu/phosph_ase_sf"/>
</dbReference>
<sequence length="124" mass="14370">METKLNSDRMERVRKQCGFFNGIGVSANETRCGFGLAWNKNELVQLRSYPQNHINAKILMDDNGNVCFREEGWNLLQSLSRNQDLPWLVCGDFNEILYSFEKSSGCQETKDGWNVFRERLIIAD</sequence>
<dbReference type="EMBL" id="SMMG02000007">
    <property type="protein sequence ID" value="KAA3465795.1"/>
    <property type="molecule type" value="Genomic_DNA"/>
</dbReference>
<proteinExistence type="predicted"/>
<reference evidence="2" key="1">
    <citation type="journal article" date="2019" name="Plant Biotechnol. J.">
        <title>Genome sequencing of the Australian wild diploid species Gossypium australe highlights disease resistance and delayed gland morphogenesis.</title>
        <authorList>
            <person name="Cai Y."/>
            <person name="Cai X."/>
            <person name="Wang Q."/>
            <person name="Wang P."/>
            <person name="Zhang Y."/>
            <person name="Cai C."/>
            <person name="Xu Y."/>
            <person name="Wang K."/>
            <person name="Zhou Z."/>
            <person name="Wang C."/>
            <person name="Geng S."/>
            <person name="Li B."/>
            <person name="Dong Q."/>
            <person name="Hou Y."/>
            <person name="Wang H."/>
            <person name="Ai P."/>
            <person name="Liu Z."/>
            <person name="Yi F."/>
            <person name="Sun M."/>
            <person name="An G."/>
            <person name="Cheng J."/>
            <person name="Zhang Y."/>
            <person name="Shi Q."/>
            <person name="Xie Y."/>
            <person name="Shi X."/>
            <person name="Chang Y."/>
            <person name="Huang F."/>
            <person name="Chen Y."/>
            <person name="Hong S."/>
            <person name="Mi L."/>
            <person name="Sun Q."/>
            <person name="Zhang L."/>
            <person name="Zhou B."/>
            <person name="Peng R."/>
            <person name="Zhang X."/>
            <person name="Liu F."/>
        </authorList>
    </citation>
    <scope>NUCLEOTIDE SEQUENCE [LARGE SCALE GENOMIC DNA]</scope>
    <source>
        <strain evidence="2">cv. PA1801</strain>
    </source>
</reference>
<comment type="caution">
    <text evidence="1">The sequence shown here is derived from an EMBL/GenBank/DDBJ whole genome shotgun (WGS) entry which is preliminary data.</text>
</comment>
<keyword evidence="2" id="KW-1185">Reference proteome</keyword>
<accession>A0A5B6V9G7</accession>
<dbReference type="AlphaFoldDB" id="A0A5B6V9G7"/>
<dbReference type="Proteomes" id="UP000325315">
    <property type="component" value="Unassembled WGS sequence"/>
</dbReference>
<evidence type="ECO:0000313" key="1">
    <source>
        <dbReference type="EMBL" id="KAA3465795.1"/>
    </source>
</evidence>
<organism evidence="1 2">
    <name type="scientific">Gossypium australe</name>
    <dbReference type="NCBI Taxonomy" id="47621"/>
    <lineage>
        <taxon>Eukaryota</taxon>
        <taxon>Viridiplantae</taxon>
        <taxon>Streptophyta</taxon>
        <taxon>Embryophyta</taxon>
        <taxon>Tracheophyta</taxon>
        <taxon>Spermatophyta</taxon>
        <taxon>Magnoliopsida</taxon>
        <taxon>eudicotyledons</taxon>
        <taxon>Gunneridae</taxon>
        <taxon>Pentapetalae</taxon>
        <taxon>rosids</taxon>
        <taxon>malvids</taxon>
        <taxon>Malvales</taxon>
        <taxon>Malvaceae</taxon>
        <taxon>Malvoideae</taxon>
        <taxon>Gossypium</taxon>
    </lineage>
</organism>
<dbReference type="OrthoDB" id="1001388at2759"/>